<dbReference type="PANTHER" id="PTHR13789:SF309">
    <property type="entry name" value="PUTATIVE (AFU_ORTHOLOGUE AFUA_6G14510)-RELATED"/>
    <property type="match status" value="1"/>
</dbReference>
<name>A0A0A0HPJ8_9RHOB</name>
<evidence type="ECO:0000313" key="4">
    <source>
        <dbReference type="EMBL" id="KGM88524.1"/>
    </source>
</evidence>
<organism evidence="4 5">
    <name type="scientific">Roseovarius mucosus DSM 17069</name>
    <dbReference type="NCBI Taxonomy" id="1288298"/>
    <lineage>
        <taxon>Bacteria</taxon>
        <taxon>Pseudomonadati</taxon>
        <taxon>Pseudomonadota</taxon>
        <taxon>Alphaproteobacteria</taxon>
        <taxon>Rhodobacterales</taxon>
        <taxon>Roseobacteraceae</taxon>
        <taxon>Roseovarius</taxon>
    </lineage>
</organism>
<dbReference type="Proteomes" id="UP000030021">
    <property type="component" value="Unassembled WGS sequence"/>
</dbReference>
<dbReference type="OrthoDB" id="4230779at2"/>
<gene>
    <name evidence="4" type="ORF">rosmuc_01356</name>
</gene>
<dbReference type="EC" id="1.14.13.1" evidence="4"/>
<comment type="caution">
    <text evidence="4">The sequence shown here is derived from an EMBL/GenBank/DDBJ whole genome shotgun (WGS) entry which is preliminary data.</text>
</comment>
<evidence type="ECO:0000313" key="5">
    <source>
        <dbReference type="Proteomes" id="UP000030021"/>
    </source>
</evidence>
<dbReference type="Pfam" id="PF01494">
    <property type="entry name" value="FAD_binding_3"/>
    <property type="match status" value="1"/>
</dbReference>
<evidence type="ECO:0000256" key="2">
    <source>
        <dbReference type="ARBA" id="ARBA00023033"/>
    </source>
</evidence>
<reference evidence="4 5" key="1">
    <citation type="submission" date="2013-01" db="EMBL/GenBank/DDBJ databases">
        <authorList>
            <person name="Fiebig A."/>
            <person name="Goeker M."/>
            <person name="Klenk H.-P.P."/>
        </authorList>
    </citation>
    <scope>NUCLEOTIDE SEQUENCE [LARGE SCALE GENOMIC DNA]</scope>
    <source>
        <strain evidence="4 5">DSM 17069</strain>
    </source>
</reference>
<dbReference type="GO" id="GO:0018658">
    <property type="term" value="F:salicylate 1-monooxygenase activity"/>
    <property type="evidence" value="ECO:0007669"/>
    <property type="project" value="UniProtKB-EC"/>
</dbReference>
<dbReference type="Gene3D" id="3.50.50.60">
    <property type="entry name" value="FAD/NAD(P)-binding domain"/>
    <property type="match status" value="1"/>
</dbReference>
<dbReference type="STRING" id="215743.ROSMUCSMR3_00407"/>
<dbReference type="PATRIC" id="fig|1288298.3.peg.1370"/>
<feature type="domain" description="FAD-binding" evidence="3">
    <location>
        <begin position="8"/>
        <end position="339"/>
    </location>
</feature>
<keyword evidence="1 4" id="KW-0560">Oxidoreductase</keyword>
<dbReference type="eggNOG" id="COG0654">
    <property type="taxonomic scope" value="Bacteria"/>
</dbReference>
<accession>A0A0A0HPJ8</accession>
<evidence type="ECO:0000256" key="1">
    <source>
        <dbReference type="ARBA" id="ARBA00023002"/>
    </source>
</evidence>
<evidence type="ECO:0000259" key="3">
    <source>
        <dbReference type="Pfam" id="PF01494"/>
    </source>
</evidence>
<dbReference type="SUPFAM" id="SSF51905">
    <property type="entry name" value="FAD/NAD(P)-binding domain"/>
    <property type="match status" value="1"/>
</dbReference>
<dbReference type="InterPro" id="IPR002938">
    <property type="entry name" value="FAD-bd"/>
</dbReference>
<protein>
    <submittedName>
        <fullName evidence="4">2-polyprenyl-6-methoxyphenol hydroxylase</fullName>
        <ecNumber evidence="4">1.14.13.1</ecNumber>
    </submittedName>
</protein>
<dbReference type="PANTHER" id="PTHR13789">
    <property type="entry name" value="MONOOXYGENASE"/>
    <property type="match status" value="1"/>
</dbReference>
<dbReference type="InterPro" id="IPR036188">
    <property type="entry name" value="FAD/NAD-bd_sf"/>
</dbReference>
<dbReference type="HOGENOM" id="CLU_009665_19_5_5"/>
<proteinExistence type="predicted"/>
<dbReference type="GO" id="GO:0071949">
    <property type="term" value="F:FAD binding"/>
    <property type="evidence" value="ECO:0007669"/>
    <property type="project" value="InterPro"/>
</dbReference>
<dbReference type="PRINTS" id="PR00420">
    <property type="entry name" value="RNGMNOXGNASE"/>
</dbReference>
<keyword evidence="2" id="KW-0503">Monooxygenase</keyword>
<dbReference type="InterPro" id="IPR050493">
    <property type="entry name" value="FAD-dep_Monooxygenase_BioMet"/>
</dbReference>
<dbReference type="AlphaFoldDB" id="A0A0A0HPJ8"/>
<dbReference type="SUPFAM" id="SSF54373">
    <property type="entry name" value="FAD-linked reductases, C-terminal domain"/>
    <property type="match status" value="1"/>
</dbReference>
<dbReference type="RefSeq" id="WP_037271295.1">
    <property type="nucleotide sequence ID" value="NZ_KN293978.2"/>
</dbReference>
<sequence>MTLDGLNIAVIGAGIGGLAVARALCLRGADVTLLEQAPEISEVGAGLQISPNGFAVLRALGLADALAARSVQAQAVSLRDYRRGEVLRLDLSGLQDRDYHFIHRADLIEVLAEGARDAGVKLRLMQKVSAVESGARPCVRMANDSRFDADLVIGADGLHSVVRRTLNGTLAPFFTRQVAWRAVVPNLWARGPEAQVHMGPMRHVVSYPLRGGALLNLVAVQERAAWTEESWSQRDDPLALRAAFGDFGPEVQAMLSAVEEVHLWGLFRHPVARVWQRDGLALLGDAAHPTLPFMAQGASMALEDAWVLVDALSAAGDLAEGLVAYQGRREARVRRVVEAANRNAWKYHLSFPPLRWAAHGVLRAGGALAPDRMLRQFDWLYGHDVTRQAG</sequence>
<dbReference type="EMBL" id="AONH01000007">
    <property type="protein sequence ID" value="KGM88524.1"/>
    <property type="molecule type" value="Genomic_DNA"/>
</dbReference>